<dbReference type="GO" id="GO:0042597">
    <property type="term" value="C:periplasmic space"/>
    <property type="evidence" value="ECO:0007669"/>
    <property type="project" value="UniProtKB-SubCell"/>
</dbReference>
<comment type="subcellular location">
    <subcellularLocation>
        <location evidence="1">Periplasm</location>
    </subcellularLocation>
</comment>
<dbReference type="Pfam" id="PF13416">
    <property type="entry name" value="SBP_bac_8"/>
    <property type="match status" value="1"/>
</dbReference>
<dbReference type="GO" id="GO:0015846">
    <property type="term" value="P:polyamine transport"/>
    <property type="evidence" value="ECO:0007669"/>
    <property type="project" value="InterPro"/>
</dbReference>
<accession>A0A0A1YLD6</accession>
<reference evidence="6 7" key="1">
    <citation type="journal article" date="2014" name="Genome Announc.">
        <title>Draft Genome Sequence of Petroleum Oil-Degrading Marine Bacterium Pseudomonas taeanensis Strain MS-3, Isolated from a Crude Oil-Contaminated Seashore.</title>
        <authorList>
            <person name="Lee S.Y."/>
            <person name="Kim S.H."/>
            <person name="Lee D.G."/>
            <person name="Shin S."/>
            <person name="Yun S.H."/>
            <person name="Choi C.W."/>
            <person name="Chung Y.H."/>
            <person name="Choi J.S."/>
            <person name="Kahng H.Y."/>
            <person name="Kim S.I."/>
        </authorList>
    </citation>
    <scope>NUCLEOTIDE SEQUENCE [LARGE SCALE GENOMIC DNA]</scope>
    <source>
        <strain evidence="6 7">MS-3</strain>
    </source>
</reference>
<dbReference type="Proteomes" id="UP000030063">
    <property type="component" value="Unassembled WGS sequence"/>
</dbReference>
<evidence type="ECO:0000256" key="3">
    <source>
        <dbReference type="ARBA" id="ARBA00022729"/>
    </source>
</evidence>
<evidence type="ECO:0000256" key="1">
    <source>
        <dbReference type="ARBA" id="ARBA00004418"/>
    </source>
</evidence>
<dbReference type="InterPro" id="IPR001188">
    <property type="entry name" value="Sperm_putr-bd"/>
</dbReference>
<keyword evidence="2" id="KW-0813">Transport</keyword>
<dbReference type="InterPro" id="IPR006059">
    <property type="entry name" value="SBP"/>
</dbReference>
<dbReference type="EMBL" id="AWSQ01000002">
    <property type="protein sequence ID" value="KFX69871.1"/>
    <property type="molecule type" value="Genomic_DNA"/>
</dbReference>
<dbReference type="NCBIfam" id="NF041888">
    <property type="entry name" value="ABC_SBP_YdcS"/>
    <property type="match status" value="1"/>
</dbReference>
<organism evidence="6 7">
    <name type="scientific">Pseudomonas taeanensis MS-3</name>
    <dbReference type="NCBI Taxonomy" id="1395571"/>
    <lineage>
        <taxon>Bacteria</taxon>
        <taxon>Pseudomonadati</taxon>
        <taxon>Pseudomonadota</taxon>
        <taxon>Gammaproteobacteria</taxon>
        <taxon>Pseudomonadales</taxon>
        <taxon>Pseudomonadaceae</taxon>
        <taxon>Pseudomonas</taxon>
    </lineage>
</organism>
<keyword evidence="4" id="KW-0574">Periplasm</keyword>
<dbReference type="PRINTS" id="PR00909">
    <property type="entry name" value="SPERMDNBNDNG"/>
</dbReference>
<feature type="chain" id="PRO_5001984998" evidence="5">
    <location>
        <begin position="25"/>
        <end position="383"/>
    </location>
</feature>
<protein>
    <submittedName>
        <fullName evidence="6">Spermidine/putrescine ABC transporter substrate-binding protein</fullName>
    </submittedName>
</protein>
<dbReference type="OrthoDB" id="9813777at2"/>
<dbReference type="STRING" id="1395571.TMS3_0110175"/>
<evidence type="ECO:0000256" key="2">
    <source>
        <dbReference type="ARBA" id="ARBA00022448"/>
    </source>
</evidence>
<sequence length="383" mass="42219">MSVHRTTVLSALTTALLTTSAVQAAEPLQALGKAEGQLDIIAWPGYVERGDTDKAYDWVSGFEQQTGCKVNVKTAATSDEMVSLMAKGGYDLVTASGDASLRLIAGKRVQPVNIDLIPNWKNVDERLKNGPWHTVDGKHYGTPYQWGPNVLMYNAKLFKQAPTSWKVLFEEQTLPDGKSNKGRVQAYDGPIYIADAALYLKSAKPELGIQDPYLLNEKQYAATLDLLRQQHGLIHRYWHDATVQMSDFKNEGVMLSGSWPYQVNALQLESQPIASTVPAEGATGWADTTMLHAKAKHPVCAYQWMNWSLEPKVQGDLAAWFGSVPAVPAACQGNELLGAEGCKVNGFDNFDKIAFWKTPESEGGKYVPYSRWTQDYIAIMGGR</sequence>
<gene>
    <name evidence="6" type="ORF">TMS3_0110175</name>
</gene>
<evidence type="ECO:0000313" key="6">
    <source>
        <dbReference type="EMBL" id="KFX69871.1"/>
    </source>
</evidence>
<dbReference type="Gene3D" id="3.40.190.10">
    <property type="entry name" value="Periplasmic binding protein-like II"/>
    <property type="match status" value="2"/>
</dbReference>
<dbReference type="SUPFAM" id="SSF53850">
    <property type="entry name" value="Periplasmic binding protein-like II"/>
    <property type="match status" value="1"/>
</dbReference>
<evidence type="ECO:0000313" key="7">
    <source>
        <dbReference type="Proteomes" id="UP000030063"/>
    </source>
</evidence>
<proteinExistence type="predicted"/>
<comment type="caution">
    <text evidence="6">The sequence shown here is derived from an EMBL/GenBank/DDBJ whole genome shotgun (WGS) entry which is preliminary data.</text>
</comment>
<dbReference type="eggNOG" id="COG0687">
    <property type="taxonomic scope" value="Bacteria"/>
</dbReference>
<dbReference type="CDD" id="cd13588">
    <property type="entry name" value="PBP2_polyamine_1"/>
    <property type="match status" value="1"/>
</dbReference>
<evidence type="ECO:0000256" key="4">
    <source>
        <dbReference type="ARBA" id="ARBA00022764"/>
    </source>
</evidence>
<evidence type="ECO:0000256" key="5">
    <source>
        <dbReference type="SAM" id="SignalP"/>
    </source>
</evidence>
<dbReference type="AlphaFoldDB" id="A0A0A1YLD6"/>
<dbReference type="GO" id="GO:0019808">
    <property type="term" value="F:polyamine binding"/>
    <property type="evidence" value="ECO:0007669"/>
    <property type="project" value="InterPro"/>
</dbReference>
<dbReference type="RefSeq" id="WP_025165121.1">
    <property type="nucleotide sequence ID" value="NZ_AWSQ01000002.1"/>
</dbReference>
<feature type="signal peptide" evidence="5">
    <location>
        <begin position="1"/>
        <end position="24"/>
    </location>
</feature>
<keyword evidence="7" id="KW-1185">Reference proteome</keyword>
<dbReference type="PANTHER" id="PTHR30222:SF18">
    <property type="entry name" value="BIFUNCTIONAL POLYHYDROXYBUTYRATE SYNTHASE _ ABC TRANSPORTER PERIPLASMIC BINDING PROTEIN-RELATED"/>
    <property type="match status" value="1"/>
</dbReference>
<keyword evidence="3 5" id="KW-0732">Signal</keyword>
<name>A0A0A1YLD6_9PSED</name>
<dbReference type="PANTHER" id="PTHR30222">
    <property type="entry name" value="SPERMIDINE/PUTRESCINE-BINDING PERIPLASMIC PROTEIN"/>
    <property type="match status" value="1"/>
</dbReference>